<evidence type="ECO:0000256" key="2">
    <source>
        <dbReference type="ARBA" id="ARBA00007151"/>
    </source>
</evidence>
<comment type="function">
    <text evidence="1">One of the primary rRNA binding proteins, it binds directly to 16S rRNA where it nucleates assembly of the head domain of the 30S subunit.</text>
</comment>
<feature type="domain" description="Small ribosomal subunit protein uS7" evidence="8">
    <location>
        <begin position="3"/>
        <end position="146"/>
    </location>
</feature>
<dbReference type="InterPro" id="IPR023798">
    <property type="entry name" value="Ribosomal_uS7_dom"/>
</dbReference>
<dbReference type="PIRSF" id="PIRSF002122">
    <property type="entry name" value="RPS7p_RPS7a_RPS5e_RPS7o"/>
    <property type="match status" value="1"/>
</dbReference>
<sequence length="152" mass="17603">MSRRNVSEKKIIKYDPIYHNKLVSMLVTRIMKNGKKYLAYKIIYLSLKYIQKNKKKNPLAFLRQAICILNPGVKINKRNEGNLVITELGLEQGKIIAIKWLLRASRKRSGPNMVLKLSSELIEATKGIGYAIREKERIIRIAEANRTLAYFL</sequence>
<dbReference type="InterPro" id="IPR020606">
    <property type="entry name" value="Ribosomal_uS7_CS"/>
</dbReference>
<dbReference type="InterPro" id="IPR036823">
    <property type="entry name" value="Ribosomal_uS7_dom_sf"/>
</dbReference>
<keyword evidence="9" id="KW-0934">Plastid</keyword>
<dbReference type="GO" id="GO:0006412">
    <property type="term" value="P:translation"/>
    <property type="evidence" value="ECO:0007669"/>
    <property type="project" value="InterPro"/>
</dbReference>
<dbReference type="GO" id="GO:1990904">
    <property type="term" value="C:ribonucleoprotein complex"/>
    <property type="evidence" value="ECO:0007669"/>
    <property type="project" value="UniProtKB-KW"/>
</dbReference>
<dbReference type="Gene3D" id="1.10.455.10">
    <property type="entry name" value="Ribosomal protein S7 domain"/>
    <property type="match status" value="1"/>
</dbReference>
<evidence type="ECO:0000256" key="4">
    <source>
        <dbReference type="ARBA" id="ARBA00023274"/>
    </source>
</evidence>
<dbReference type="SUPFAM" id="SSF47973">
    <property type="entry name" value="Ribosomal protein S7"/>
    <property type="match status" value="1"/>
</dbReference>
<keyword evidence="4 7" id="KW-0687">Ribonucleoprotein</keyword>
<geneLocation type="chloroplast" evidence="9"/>
<dbReference type="Pfam" id="PF00177">
    <property type="entry name" value="Ribosomal_S7"/>
    <property type="match status" value="1"/>
</dbReference>
<dbReference type="GO" id="GO:0005840">
    <property type="term" value="C:ribosome"/>
    <property type="evidence" value="ECO:0007669"/>
    <property type="project" value="UniProtKB-KW"/>
</dbReference>
<evidence type="ECO:0000259" key="8">
    <source>
        <dbReference type="Pfam" id="PF00177"/>
    </source>
</evidence>
<dbReference type="PANTHER" id="PTHR11205">
    <property type="entry name" value="RIBOSOMAL PROTEIN S7"/>
    <property type="match status" value="1"/>
</dbReference>
<dbReference type="GO" id="GO:0003723">
    <property type="term" value="F:RNA binding"/>
    <property type="evidence" value="ECO:0007669"/>
    <property type="project" value="InterPro"/>
</dbReference>
<dbReference type="InterPro" id="IPR000235">
    <property type="entry name" value="Ribosomal_uS7"/>
</dbReference>
<evidence type="ECO:0000256" key="6">
    <source>
        <dbReference type="ARBA" id="ARBA00035504"/>
    </source>
</evidence>
<evidence type="ECO:0000256" key="1">
    <source>
        <dbReference type="ARBA" id="ARBA00002046"/>
    </source>
</evidence>
<dbReference type="GO" id="GO:0003735">
    <property type="term" value="F:structural constituent of ribosome"/>
    <property type="evidence" value="ECO:0007669"/>
    <property type="project" value="InterPro"/>
</dbReference>
<gene>
    <name evidence="9" type="primary">rps7</name>
</gene>
<evidence type="ECO:0000256" key="7">
    <source>
        <dbReference type="RuleBase" id="RU003619"/>
    </source>
</evidence>
<name>A0A6G7L119_9ASPA</name>
<keyword evidence="3 7" id="KW-0689">Ribosomal protein</keyword>
<dbReference type="EMBL" id="MN200389">
    <property type="protein sequence ID" value="QII91328.1"/>
    <property type="molecule type" value="Genomic_DNA"/>
</dbReference>
<evidence type="ECO:0000256" key="5">
    <source>
        <dbReference type="ARBA" id="ARBA00035151"/>
    </source>
</evidence>
<proteinExistence type="inferred from homology"/>
<organism evidence="9">
    <name type="scientific">Gastrodia elata</name>
    <dbReference type="NCBI Taxonomy" id="91201"/>
    <lineage>
        <taxon>Eukaryota</taxon>
        <taxon>Viridiplantae</taxon>
        <taxon>Streptophyta</taxon>
        <taxon>Embryophyta</taxon>
        <taxon>Tracheophyta</taxon>
        <taxon>Spermatophyta</taxon>
        <taxon>Magnoliopsida</taxon>
        <taxon>Liliopsida</taxon>
        <taxon>Asparagales</taxon>
        <taxon>Orchidaceae</taxon>
        <taxon>Epidendroideae</taxon>
        <taxon>Gastrodieae</taxon>
        <taxon>Gastrodia</taxon>
    </lineage>
</organism>
<dbReference type="PROSITE" id="PS00052">
    <property type="entry name" value="RIBOSOMAL_S7"/>
    <property type="match status" value="1"/>
</dbReference>
<comment type="similarity">
    <text evidence="2 7">Belongs to the universal ribosomal protein uS7 family.</text>
</comment>
<reference evidence="9" key="1">
    <citation type="journal article" date="2020" name="Front. Plant Sci.">
        <title>Plastome Evolution and Phylogeny of Orchidaceae, With 24 New Sequences.</title>
        <authorList>
            <person name="Kim Y.-K."/>
            <person name="Jo S."/>
            <person name="Cheon S.-H."/>
            <person name="Joo M.-J."/>
            <person name="Hong J.-R."/>
            <person name="Kwak M."/>
            <person name="Kim K.-J."/>
        </authorList>
    </citation>
    <scope>NUCLEOTIDE SEQUENCE</scope>
</reference>
<keyword evidence="9" id="KW-0150">Chloroplast</keyword>
<accession>A0A6G7L119</accession>
<protein>
    <recommendedName>
        <fullName evidence="5">Small ribosomal subunit protein uS7c</fullName>
    </recommendedName>
    <alternativeName>
        <fullName evidence="6">30S ribosomal protein S7, chloroplastic</fullName>
    </alternativeName>
</protein>
<evidence type="ECO:0000256" key="3">
    <source>
        <dbReference type="ARBA" id="ARBA00022980"/>
    </source>
</evidence>
<dbReference type="AlphaFoldDB" id="A0A6G7L119"/>
<evidence type="ECO:0000313" key="9">
    <source>
        <dbReference type="EMBL" id="QII91328.1"/>
    </source>
</evidence>